<dbReference type="Proteomes" id="UP001141806">
    <property type="component" value="Unassembled WGS sequence"/>
</dbReference>
<name>A0A9Q0K674_9MAGN</name>
<evidence type="ECO:0000313" key="2">
    <source>
        <dbReference type="EMBL" id="KAJ4964397.1"/>
    </source>
</evidence>
<organism evidence="2 3">
    <name type="scientific">Protea cynaroides</name>
    <dbReference type="NCBI Taxonomy" id="273540"/>
    <lineage>
        <taxon>Eukaryota</taxon>
        <taxon>Viridiplantae</taxon>
        <taxon>Streptophyta</taxon>
        <taxon>Embryophyta</taxon>
        <taxon>Tracheophyta</taxon>
        <taxon>Spermatophyta</taxon>
        <taxon>Magnoliopsida</taxon>
        <taxon>Proteales</taxon>
        <taxon>Proteaceae</taxon>
        <taxon>Protea</taxon>
    </lineage>
</organism>
<gene>
    <name evidence="2" type="ORF">NE237_024336</name>
</gene>
<dbReference type="PANTHER" id="PTHR37259">
    <property type="entry name" value="OS07G0474300 PROTEIN"/>
    <property type="match status" value="1"/>
</dbReference>
<comment type="caution">
    <text evidence="2">The sequence shown here is derived from an EMBL/GenBank/DDBJ whole genome shotgun (WGS) entry which is preliminary data.</text>
</comment>
<accession>A0A9Q0K674</accession>
<evidence type="ECO:0000256" key="1">
    <source>
        <dbReference type="SAM" id="MobiDB-lite"/>
    </source>
</evidence>
<dbReference type="OrthoDB" id="784446at2759"/>
<dbReference type="EMBL" id="JAMYWD010000008">
    <property type="protein sequence ID" value="KAJ4964397.1"/>
    <property type="molecule type" value="Genomic_DNA"/>
</dbReference>
<reference evidence="2" key="1">
    <citation type="journal article" date="2023" name="Plant J.">
        <title>The genome of the king protea, Protea cynaroides.</title>
        <authorList>
            <person name="Chang J."/>
            <person name="Duong T.A."/>
            <person name="Schoeman C."/>
            <person name="Ma X."/>
            <person name="Roodt D."/>
            <person name="Barker N."/>
            <person name="Li Z."/>
            <person name="Van de Peer Y."/>
            <person name="Mizrachi E."/>
        </authorList>
    </citation>
    <scope>NUCLEOTIDE SEQUENCE</scope>
    <source>
        <tissue evidence="2">Young leaves</tissue>
    </source>
</reference>
<keyword evidence="3" id="KW-1185">Reference proteome</keyword>
<protein>
    <submittedName>
        <fullName evidence="2">Uncharacterized protein</fullName>
    </submittedName>
</protein>
<feature type="compositionally biased region" description="Basic and acidic residues" evidence="1">
    <location>
        <begin position="70"/>
        <end position="83"/>
    </location>
</feature>
<dbReference type="AlphaFoldDB" id="A0A9Q0K674"/>
<dbReference type="PANTHER" id="PTHR37259:SF2">
    <property type="entry name" value="OS07G0474300 PROTEIN"/>
    <property type="match status" value="1"/>
</dbReference>
<evidence type="ECO:0000313" key="3">
    <source>
        <dbReference type="Proteomes" id="UP001141806"/>
    </source>
</evidence>
<feature type="region of interest" description="Disordered" evidence="1">
    <location>
        <begin position="68"/>
        <end position="119"/>
    </location>
</feature>
<proteinExistence type="predicted"/>
<sequence length="139" mass="16090">MVKHEFGNHELCNTDFTDTFNVNSSLLLERGRFYNAYSVKRNEMLKRKKSSERGKDCRRSVCNLNVTVDSGKKRDSKKYESLRKSVPTNSSIGRTENHRYSLRSNSKTKDNKKPSIPIYATRSVVDGDRKVKARKVQQI</sequence>